<dbReference type="Proteomes" id="UP001217838">
    <property type="component" value="Unassembled WGS sequence"/>
</dbReference>
<dbReference type="EMBL" id="JAQNDN010000028">
    <property type="protein sequence ID" value="MDC0675773.1"/>
    <property type="molecule type" value="Genomic_DNA"/>
</dbReference>
<dbReference type="SUPFAM" id="SSF49785">
    <property type="entry name" value="Galactose-binding domain-like"/>
    <property type="match status" value="1"/>
</dbReference>
<dbReference type="RefSeq" id="WP_272011317.1">
    <property type="nucleotide sequence ID" value="NZ_JAQNDN010000028.1"/>
</dbReference>
<accession>A0ABT5BQU2</accession>
<dbReference type="InterPro" id="IPR012292">
    <property type="entry name" value="Globin/Proto"/>
</dbReference>
<sequence length="459" mass="49159">MLPTACELFGGPDAVAAFVAQFTDILYDDTRINVYFLNEGFVPPKFSLCLTNYLAVALSCDGVEYTCGGMQTVHGGMRISAADVADFQEDFVAALDAFAPGGLPEGVTSALLGAVDAVGQAIVEDPNNDATIYQRIGRNPTLLGFAADLNARIAAHPALSSFWADVMAGDKLAACYARFVGADEEVAGPMRYGEELAPLPKCQHLGDAHSDVTGINDAAIAVEDFTTYMIEVVDQVALSFAGESQADRDVLVEVFADQCEAVVTPANDCPSAHEVVDVTIDNPAGWFIPAHDPMDPPMMPGLCRTFNVAASEYDFVGEVWIDDFSLTHTWGGDLVITLTNPEGDIVLHLLKRPGHPLVPTGYGPVFAQDWPVSFLDAGDTNAQQLGKNYMPGDIVCKKYGDCKLYPPPDIMEPAMMFSAFAGVQASGDWKLCIEDHAIDGNTGYLYGATLHLDKVKHSL</sequence>
<protein>
    <recommendedName>
        <fullName evidence="3">P/Homo B domain-containing protein</fullName>
    </recommendedName>
</protein>
<dbReference type="SUPFAM" id="SSF46458">
    <property type="entry name" value="Globin-like"/>
    <property type="match status" value="1"/>
</dbReference>
<gene>
    <name evidence="1" type="ORF">POL58_49045</name>
</gene>
<evidence type="ECO:0000313" key="2">
    <source>
        <dbReference type="Proteomes" id="UP001217838"/>
    </source>
</evidence>
<reference evidence="1 2" key="1">
    <citation type="submission" date="2022-11" db="EMBL/GenBank/DDBJ databases">
        <title>Minimal conservation of predation-associated metabolite biosynthetic gene clusters underscores biosynthetic potential of Myxococcota including descriptions for ten novel species: Archangium lansinium sp. nov., Myxococcus landrumus sp. nov., Nannocystis bai.</title>
        <authorList>
            <person name="Ahearne A."/>
            <person name="Stevens C."/>
            <person name="Dowd S."/>
        </authorList>
    </citation>
    <scope>NUCLEOTIDE SEQUENCE [LARGE SCALE GENOMIC DNA]</scope>
    <source>
        <strain evidence="1 2">NCELM</strain>
    </source>
</reference>
<dbReference type="InterPro" id="IPR008979">
    <property type="entry name" value="Galactose-bd-like_sf"/>
</dbReference>
<dbReference type="Gene3D" id="2.60.120.260">
    <property type="entry name" value="Galactose-binding domain-like"/>
    <property type="match status" value="1"/>
</dbReference>
<evidence type="ECO:0000313" key="1">
    <source>
        <dbReference type="EMBL" id="MDC0675773.1"/>
    </source>
</evidence>
<comment type="caution">
    <text evidence="1">The sequence shown here is derived from an EMBL/GenBank/DDBJ whole genome shotgun (WGS) entry which is preliminary data.</text>
</comment>
<evidence type="ECO:0008006" key="3">
    <source>
        <dbReference type="Google" id="ProtNLM"/>
    </source>
</evidence>
<keyword evidence="2" id="KW-1185">Reference proteome</keyword>
<name>A0ABT5BQU2_9BACT</name>
<dbReference type="InterPro" id="IPR009050">
    <property type="entry name" value="Globin-like_sf"/>
</dbReference>
<organism evidence="1 2">
    <name type="scientific">Nannocystis radixulma</name>
    <dbReference type="NCBI Taxonomy" id="2995305"/>
    <lineage>
        <taxon>Bacteria</taxon>
        <taxon>Pseudomonadati</taxon>
        <taxon>Myxococcota</taxon>
        <taxon>Polyangia</taxon>
        <taxon>Nannocystales</taxon>
        <taxon>Nannocystaceae</taxon>
        <taxon>Nannocystis</taxon>
    </lineage>
</organism>
<dbReference type="Gene3D" id="1.10.490.10">
    <property type="entry name" value="Globins"/>
    <property type="match status" value="2"/>
</dbReference>
<proteinExistence type="predicted"/>